<organism evidence="2 3">
    <name type="scientific">Ceutorhynchus assimilis</name>
    <name type="common">cabbage seed weevil</name>
    <dbReference type="NCBI Taxonomy" id="467358"/>
    <lineage>
        <taxon>Eukaryota</taxon>
        <taxon>Metazoa</taxon>
        <taxon>Ecdysozoa</taxon>
        <taxon>Arthropoda</taxon>
        <taxon>Hexapoda</taxon>
        <taxon>Insecta</taxon>
        <taxon>Pterygota</taxon>
        <taxon>Neoptera</taxon>
        <taxon>Endopterygota</taxon>
        <taxon>Coleoptera</taxon>
        <taxon>Polyphaga</taxon>
        <taxon>Cucujiformia</taxon>
        <taxon>Curculionidae</taxon>
        <taxon>Ceutorhynchinae</taxon>
        <taxon>Ceutorhynchus</taxon>
    </lineage>
</organism>
<evidence type="ECO:0000313" key="2">
    <source>
        <dbReference type="EMBL" id="CAG9772085.1"/>
    </source>
</evidence>
<name>A0A9N9QIN0_9CUCU</name>
<dbReference type="OrthoDB" id="6747067at2759"/>
<protein>
    <recommendedName>
        <fullName evidence="1">DUF7869 domain-containing protein</fullName>
    </recommendedName>
</protein>
<gene>
    <name evidence="2" type="ORF">CEUTPL_LOCUS12507</name>
</gene>
<dbReference type="InterPro" id="IPR057191">
    <property type="entry name" value="DUF7869"/>
</dbReference>
<dbReference type="PANTHER" id="PTHR10773">
    <property type="entry name" value="DNA-DIRECTED RNA POLYMERASES I, II, AND III SUBUNIT RPABC2"/>
    <property type="match status" value="1"/>
</dbReference>
<accession>A0A9N9QIN0</accession>
<dbReference type="EMBL" id="OU892284">
    <property type="protein sequence ID" value="CAG9772085.1"/>
    <property type="molecule type" value="Genomic_DNA"/>
</dbReference>
<dbReference type="Pfam" id="PF25273">
    <property type="entry name" value="DUF7869"/>
    <property type="match status" value="1"/>
</dbReference>
<dbReference type="AlphaFoldDB" id="A0A9N9QIN0"/>
<feature type="domain" description="DUF7869" evidence="1">
    <location>
        <begin position="128"/>
        <end position="224"/>
    </location>
</feature>
<dbReference type="PANTHER" id="PTHR10773:SF19">
    <property type="match status" value="1"/>
</dbReference>
<reference evidence="2" key="1">
    <citation type="submission" date="2022-01" db="EMBL/GenBank/DDBJ databases">
        <authorList>
            <person name="King R."/>
        </authorList>
    </citation>
    <scope>NUCLEOTIDE SEQUENCE</scope>
</reference>
<keyword evidence="3" id="KW-1185">Reference proteome</keyword>
<evidence type="ECO:0000259" key="1">
    <source>
        <dbReference type="Pfam" id="PF25273"/>
    </source>
</evidence>
<dbReference type="Proteomes" id="UP001152799">
    <property type="component" value="Chromosome 8"/>
</dbReference>
<sequence length="236" mass="27955">MYKLYLEDDNEKDVPKRFKSDTCSTCDANSNTEEHESQYKFAFEQQKREKNHARVTENVCYVTMDLQQKQPLSKITTSKAFYLCQLWFYNLSIHSATKSREKPYFFTWTEDIAGKDSFEAGSSLHTFVQFLDSCSGQNKNFNMIALYQYLVLKGMFRVIDHKFREVGHSFLDSDRDFGMIEKNLRKRENILVPDQYREIIKSSSVKSAVVINMENASKIWSKLYHHFTWLTRKKTF</sequence>
<evidence type="ECO:0000313" key="3">
    <source>
        <dbReference type="Proteomes" id="UP001152799"/>
    </source>
</evidence>
<proteinExistence type="predicted"/>